<dbReference type="RefSeq" id="WP_109967328.1">
    <property type="nucleotide sequence ID" value="NZ_CP176093.1"/>
</dbReference>
<dbReference type="EMBL" id="QGMY01000002">
    <property type="protein sequence ID" value="PWR74049.1"/>
    <property type="molecule type" value="Genomic_DNA"/>
</dbReference>
<dbReference type="PANTHER" id="PTHR30399">
    <property type="entry name" value="UNCHARACTERIZED PROTEIN YGJP"/>
    <property type="match status" value="1"/>
</dbReference>
<dbReference type="GeneID" id="97549406"/>
<evidence type="ECO:0000313" key="2">
    <source>
        <dbReference type="EMBL" id="PWR74049.1"/>
    </source>
</evidence>
<dbReference type="OrthoDB" id="308128at2157"/>
<dbReference type="InterPro" id="IPR002725">
    <property type="entry name" value="YgjP-like_metallopeptidase"/>
</dbReference>
<evidence type="ECO:0000313" key="3">
    <source>
        <dbReference type="Proteomes" id="UP000245657"/>
    </source>
</evidence>
<proteinExistence type="predicted"/>
<dbReference type="PANTHER" id="PTHR30399:SF1">
    <property type="entry name" value="UTP PYROPHOSPHATASE"/>
    <property type="match status" value="1"/>
</dbReference>
<dbReference type="InterPro" id="IPR053136">
    <property type="entry name" value="UTP_pyrophosphatase-like"/>
</dbReference>
<gene>
    <name evidence="2" type="ORF">DK846_02510</name>
</gene>
<organism evidence="2 3">
    <name type="scientific">Methanospirillum lacunae</name>
    <dbReference type="NCBI Taxonomy" id="668570"/>
    <lineage>
        <taxon>Archaea</taxon>
        <taxon>Methanobacteriati</taxon>
        <taxon>Methanobacteriota</taxon>
        <taxon>Stenosarchaea group</taxon>
        <taxon>Methanomicrobia</taxon>
        <taxon>Methanomicrobiales</taxon>
        <taxon>Methanospirillaceae</taxon>
        <taxon>Methanospirillum</taxon>
    </lineage>
</organism>
<comment type="caution">
    <text evidence="2">The sequence shown here is derived from an EMBL/GenBank/DDBJ whole genome shotgun (WGS) entry which is preliminary data.</text>
</comment>
<accession>A0A2V2N2Q7</accession>
<name>A0A2V2N2Q7_9EURY</name>
<dbReference type="AlphaFoldDB" id="A0A2V2N2Q7"/>
<protein>
    <recommendedName>
        <fullName evidence="1">YgjP-like metallopeptidase domain-containing protein</fullName>
    </recommendedName>
</protein>
<dbReference type="Gene3D" id="3.30.2010.10">
    <property type="entry name" value="Metalloproteases ('zincins'), catalytic domain"/>
    <property type="match status" value="1"/>
</dbReference>
<dbReference type="Proteomes" id="UP000245657">
    <property type="component" value="Unassembled WGS sequence"/>
</dbReference>
<dbReference type="CDD" id="cd07344">
    <property type="entry name" value="M48_yhfN_like"/>
    <property type="match status" value="1"/>
</dbReference>
<sequence>MQIPLPGFSHPPLPDNFSDSFQVDGVSYHYSVKYDREISRFSTEVSEAGEFIFIAHSSLSADEIHRIVTRDGKKLFRIPAIKPDQNTATDCKNLRIGDEEVPYRIKINPRAKGMTLKINHVLQITVIVPPGYSHSDLSSFLESSKTWIAEKIGRTDLINRNADSNDSITVEGRTILYNIRRSDRAKRIVLKILADASVEVVAPPNTNSNLIHKFVTEKADWILKKITDNSRPRPPIRDYTDGDLLPLLGKEVHLSVLTGGDSSDAWFIDGKIIVKIPDGLTPVSARELVKRGYKKILTQTLEKISQEMVIRWSSRLSIQQPRIKYGEQKTHWGLCTPRGITLNIRLAMAPPDLIEYVVVHELCHILHPNHSARYWKLVEEMLPAYKDSRSRLKRDGNLFML</sequence>
<dbReference type="Pfam" id="PF01863">
    <property type="entry name" value="YgjP-like"/>
    <property type="match status" value="1"/>
</dbReference>
<evidence type="ECO:0000259" key="1">
    <source>
        <dbReference type="Pfam" id="PF01863"/>
    </source>
</evidence>
<reference evidence="2 3" key="1">
    <citation type="submission" date="2018-05" db="EMBL/GenBank/DDBJ databases">
        <title>Draft genome of Methanospirillum lacunae Ki8-1.</title>
        <authorList>
            <person name="Dueholm M.S."/>
            <person name="Nielsen P.H."/>
            <person name="Bakmann L.F."/>
            <person name="Otzen D.E."/>
        </authorList>
    </citation>
    <scope>NUCLEOTIDE SEQUENCE [LARGE SCALE GENOMIC DNA]</scope>
    <source>
        <strain evidence="2 3">Ki8-1</strain>
    </source>
</reference>
<feature type="domain" description="YgjP-like metallopeptidase" evidence="1">
    <location>
        <begin position="186"/>
        <end position="394"/>
    </location>
</feature>
<keyword evidence="3" id="KW-1185">Reference proteome</keyword>